<dbReference type="GO" id="GO:0005886">
    <property type="term" value="C:plasma membrane"/>
    <property type="evidence" value="ECO:0007669"/>
    <property type="project" value="TreeGrafter"/>
</dbReference>
<protein>
    <recommendedName>
        <fullName evidence="8">Proline-serine-threonine phosphatase-interacting protein 2</fullName>
    </recommendedName>
</protein>
<dbReference type="SUPFAM" id="SSF103657">
    <property type="entry name" value="BAR/IMD domain-like"/>
    <property type="match status" value="1"/>
</dbReference>
<dbReference type="GO" id="GO:0051015">
    <property type="term" value="F:actin filament binding"/>
    <property type="evidence" value="ECO:0007669"/>
    <property type="project" value="TreeGrafter"/>
</dbReference>
<keyword evidence="5 9" id="KW-0175">Coiled coil</keyword>
<evidence type="ECO:0000256" key="7">
    <source>
        <dbReference type="ARBA" id="ARBA00058685"/>
    </source>
</evidence>
<reference evidence="13 14" key="1">
    <citation type="journal article" date="2023" name="bioRxiv">
        <title>Conserved and derived expression patterns and positive selection on dental genes reveal complex evolutionary context of ever-growing rodent molars.</title>
        <authorList>
            <person name="Calamari Z.T."/>
            <person name="Song A."/>
            <person name="Cohen E."/>
            <person name="Akter M."/>
            <person name="Roy R.D."/>
            <person name="Hallikas O."/>
            <person name="Christensen M.M."/>
            <person name="Li P."/>
            <person name="Marangoni P."/>
            <person name="Jernvall J."/>
            <person name="Klein O.D."/>
        </authorList>
    </citation>
    <scope>NUCLEOTIDE SEQUENCE [LARGE SCALE GENOMIC DNA]</scope>
    <source>
        <strain evidence="13">V071</strain>
    </source>
</reference>
<feature type="coiled-coil region" evidence="10">
    <location>
        <begin position="170"/>
        <end position="197"/>
    </location>
</feature>
<evidence type="ECO:0000256" key="3">
    <source>
        <dbReference type="ARBA" id="ARBA00022490"/>
    </source>
</evidence>
<keyword evidence="3" id="KW-0963">Cytoplasm</keyword>
<dbReference type="Pfam" id="PF00611">
    <property type="entry name" value="FCH"/>
    <property type="match status" value="1"/>
</dbReference>
<dbReference type="PROSITE" id="PS51741">
    <property type="entry name" value="F_BAR"/>
    <property type="match status" value="1"/>
</dbReference>
<keyword evidence="14" id="KW-1185">Reference proteome</keyword>
<evidence type="ECO:0000256" key="2">
    <source>
        <dbReference type="ARBA" id="ARBA00004496"/>
    </source>
</evidence>
<evidence type="ECO:0000256" key="10">
    <source>
        <dbReference type="SAM" id="Coils"/>
    </source>
</evidence>
<evidence type="ECO:0000256" key="11">
    <source>
        <dbReference type="SAM" id="MobiDB-lite"/>
    </source>
</evidence>
<feature type="domain" description="F-BAR" evidence="12">
    <location>
        <begin position="88"/>
        <end position="343"/>
    </location>
</feature>
<dbReference type="SMART" id="SM00055">
    <property type="entry name" value="FCH"/>
    <property type="match status" value="1"/>
</dbReference>
<feature type="region of interest" description="Disordered" evidence="11">
    <location>
        <begin position="1"/>
        <end position="33"/>
    </location>
</feature>
<evidence type="ECO:0000256" key="5">
    <source>
        <dbReference type="ARBA" id="ARBA00023054"/>
    </source>
</evidence>
<gene>
    <name evidence="13" type="ORF">U0070_021610</name>
</gene>
<dbReference type="InterPro" id="IPR001060">
    <property type="entry name" value="FCH_dom"/>
</dbReference>
<dbReference type="PANTHER" id="PTHR23065:SF9">
    <property type="entry name" value="PROLINE-SERINE-THREONINE PHOSPHATASE-INTERACTING PROTEIN 2"/>
    <property type="match status" value="1"/>
</dbReference>
<dbReference type="FunFam" id="1.20.1270.60:FF:000054">
    <property type="entry name" value="Proline-serine-threonine phosphatase interacting protein 2"/>
    <property type="match status" value="1"/>
</dbReference>
<name>A0AAW0I0R8_MYOGA</name>
<evidence type="ECO:0000313" key="14">
    <source>
        <dbReference type="Proteomes" id="UP001488838"/>
    </source>
</evidence>
<dbReference type="Proteomes" id="UP001488838">
    <property type="component" value="Unassembled WGS sequence"/>
</dbReference>
<dbReference type="GO" id="GO:0030041">
    <property type="term" value="P:actin filament polymerization"/>
    <property type="evidence" value="ECO:0007669"/>
    <property type="project" value="TreeGrafter"/>
</dbReference>
<dbReference type="InterPro" id="IPR031160">
    <property type="entry name" value="F_BAR_dom"/>
</dbReference>
<evidence type="ECO:0000259" key="12">
    <source>
        <dbReference type="PROSITE" id="PS51741"/>
    </source>
</evidence>
<dbReference type="PANTHER" id="PTHR23065">
    <property type="entry name" value="PROLINE-SERINE-THREONINE PHOSPHATASE INTERACTING PROTEIN 1"/>
    <property type="match status" value="1"/>
</dbReference>
<comment type="subcellular location">
    <subcellularLocation>
        <location evidence="2">Cytoplasm</location>
    </subcellularLocation>
    <subcellularLocation>
        <location evidence="1">Membrane</location>
        <topology evidence="1">Peripheral membrane protein</topology>
    </subcellularLocation>
</comment>
<dbReference type="AlphaFoldDB" id="A0AAW0I0R8"/>
<sequence length="438" mass="50820">MGKWGLQLVEPPSHSRGYKHDIKHPHQVNGNSSLDGLEISEGRRQENRCAVCEHVKQEKQMKPGVVAHILAFQRLRQEEGLELGTNLDDLNADFLSTVGYDSIIQHLNNGRKNCKEFEDFLKERAAIEEKYGKDLLNLSRKKPCGQSEINTLKRALEVFKQQVDNVAQCHIQLAQTLREEARRMEEFREKQKLQRKKTETIMDAAHKQKNSQYKKTMDAKKTYEQKCRDKDEAEQAVQRNANMANPKQQEKLFVKLATSKTAVEDSDKAYMLHINILEKVREDWQSKHIKACEVFEAQECERINFFRNALWLHLNQLSQQCVTSDESDKDVSIAVIFLTLGPFYHRDSLRNMYEQVRKSLELCSIEKDIQYFVNQRKTGYTPPAPIMYENFYSSQRNAAPQGKTTGPNVARRGPPPVPKRLPDDPDYSLVEDYTLLYQ</sequence>
<proteinExistence type="predicted"/>
<dbReference type="CDD" id="cd07672">
    <property type="entry name" value="F-BAR_PSTPIP2"/>
    <property type="match status" value="1"/>
</dbReference>
<dbReference type="GO" id="GO:0005884">
    <property type="term" value="C:actin filament"/>
    <property type="evidence" value="ECO:0007669"/>
    <property type="project" value="TreeGrafter"/>
</dbReference>
<evidence type="ECO:0000256" key="8">
    <source>
        <dbReference type="ARBA" id="ARBA00071017"/>
    </source>
</evidence>
<evidence type="ECO:0000256" key="4">
    <source>
        <dbReference type="ARBA" id="ARBA00022553"/>
    </source>
</evidence>
<evidence type="ECO:0000256" key="1">
    <source>
        <dbReference type="ARBA" id="ARBA00004170"/>
    </source>
</evidence>
<dbReference type="Gene3D" id="1.20.1270.60">
    <property type="entry name" value="Arfaptin homology (AH) domain/BAR domain"/>
    <property type="match status" value="1"/>
</dbReference>
<dbReference type="EMBL" id="JBBHLL010000257">
    <property type="protein sequence ID" value="KAK7807878.1"/>
    <property type="molecule type" value="Genomic_DNA"/>
</dbReference>
<organism evidence="13 14">
    <name type="scientific">Myodes glareolus</name>
    <name type="common">Bank vole</name>
    <name type="synonym">Clethrionomys glareolus</name>
    <dbReference type="NCBI Taxonomy" id="447135"/>
    <lineage>
        <taxon>Eukaryota</taxon>
        <taxon>Metazoa</taxon>
        <taxon>Chordata</taxon>
        <taxon>Craniata</taxon>
        <taxon>Vertebrata</taxon>
        <taxon>Euteleostomi</taxon>
        <taxon>Mammalia</taxon>
        <taxon>Eutheria</taxon>
        <taxon>Euarchontoglires</taxon>
        <taxon>Glires</taxon>
        <taxon>Rodentia</taxon>
        <taxon>Myomorpha</taxon>
        <taxon>Muroidea</taxon>
        <taxon>Cricetidae</taxon>
        <taxon>Arvicolinae</taxon>
        <taxon>Myodes</taxon>
    </lineage>
</organism>
<dbReference type="InterPro" id="IPR027267">
    <property type="entry name" value="AH/BAR_dom_sf"/>
</dbReference>
<dbReference type="InterPro" id="IPR042694">
    <property type="entry name" value="PSTPIP2_F-BAR"/>
</dbReference>
<comment type="function">
    <text evidence="7">Binds to F-actin. May be involved in regulation of the actin cytoskeleton.</text>
</comment>
<feature type="compositionally biased region" description="Polar residues" evidence="11">
    <location>
        <begin position="397"/>
        <end position="407"/>
    </location>
</feature>
<comment type="caution">
    <text evidence="13">The sequence shown here is derived from an EMBL/GenBank/DDBJ whole genome shotgun (WGS) entry which is preliminary data.</text>
</comment>
<keyword evidence="6" id="KW-0472">Membrane</keyword>
<keyword evidence="4" id="KW-0597">Phosphoprotein</keyword>
<evidence type="ECO:0000313" key="13">
    <source>
        <dbReference type="EMBL" id="KAK7807878.1"/>
    </source>
</evidence>
<feature type="region of interest" description="Disordered" evidence="11">
    <location>
        <begin position="397"/>
        <end position="426"/>
    </location>
</feature>
<dbReference type="GO" id="GO:0005737">
    <property type="term" value="C:cytoplasm"/>
    <property type="evidence" value="ECO:0007669"/>
    <property type="project" value="UniProtKB-SubCell"/>
</dbReference>
<evidence type="ECO:0000256" key="9">
    <source>
        <dbReference type="PROSITE-ProRule" id="PRU01077"/>
    </source>
</evidence>
<evidence type="ECO:0000256" key="6">
    <source>
        <dbReference type="ARBA" id="ARBA00023136"/>
    </source>
</evidence>
<accession>A0AAW0I0R8</accession>